<feature type="compositionally biased region" description="Polar residues" evidence="1">
    <location>
        <begin position="1"/>
        <end position="14"/>
    </location>
</feature>
<dbReference type="WBParaSite" id="maker-unitig_4066-snap-gene-0.3-mRNA-1">
    <property type="protein sequence ID" value="maker-unitig_4066-snap-gene-0.3-mRNA-1"/>
    <property type="gene ID" value="maker-unitig_4066-snap-gene-0.3"/>
</dbReference>
<feature type="compositionally biased region" description="Basic and acidic residues" evidence="1">
    <location>
        <begin position="37"/>
        <end position="55"/>
    </location>
</feature>
<evidence type="ECO:0000313" key="3">
    <source>
        <dbReference type="WBParaSite" id="maker-unitig_4066-snap-gene-0.3-mRNA-1"/>
    </source>
</evidence>
<evidence type="ECO:0000256" key="1">
    <source>
        <dbReference type="SAM" id="MobiDB-lite"/>
    </source>
</evidence>
<dbReference type="AlphaFoldDB" id="A0A1I8FMR8"/>
<organism evidence="2 3">
    <name type="scientific">Macrostomum lignano</name>
    <dbReference type="NCBI Taxonomy" id="282301"/>
    <lineage>
        <taxon>Eukaryota</taxon>
        <taxon>Metazoa</taxon>
        <taxon>Spiralia</taxon>
        <taxon>Lophotrochozoa</taxon>
        <taxon>Platyhelminthes</taxon>
        <taxon>Rhabditophora</taxon>
        <taxon>Macrostomorpha</taxon>
        <taxon>Macrostomida</taxon>
        <taxon>Macrostomidae</taxon>
        <taxon>Macrostomum</taxon>
    </lineage>
</organism>
<dbReference type="Proteomes" id="UP000095280">
    <property type="component" value="Unplaced"/>
</dbReference>
<name>A0A1I8FMR8_9PLAT</name>
<protein>
    <submittedName>
        <fullName evidence="3">ANK_REP_REGION domain-containing protein</fullName>
    </submittedName>
</protein>
<sequence length="130" mass="14713">VAGRSPSSGQQSNGNPQAPPGRQRNRPGRQGRQLCLPEERHPAGQHRELLPDPRRAGPLGQRHRRCGRGRLVFEFLQARKRSQAVLHVAARRSPHELRDLRQHPEAGLRHQEEKARQAGSQKEEVKLLCC</sequence>
<keyword evidence="2" id="KW-1185">Reference proteome</keyword>
<reference evidence="3" key="1">
    <citation type="submission" date="2016-11" db="UniProtKB">
        <authorList>
            <consortium name="WormBaseParasite"/>
        </authorList>
    </citation>
    <scope>IDENTIFICATION</scope>
</reference>
<feature type="region of interest" description="Disordered" evidence="1">
    <location>
        <begin position="1"/>
        <end position="63"/>
    </location>
</feature>
<accession>A0A1I8FMR8</accession>
<proteinExistence type="predicted"/>
<evidence type="ECO:0000313" key="2">
    <source>
        <dbReference type="Proteomes" id="UP000095280"/>
    </source>
</evidence>